<dbReference type="SUPFAM" id="SSF52540">
    <property type="entry name" value="P-loop containing nucleoside triphosphate hydrolases"/>
    <property type="match status" value="1"/>
</dbReference>
<dbReference type="GO" id="GO:0008146">
    <property type="term" value="F:sulfotransferase activity"/>
    <property type="evidence" value="ECO:0007669"/>
    <property type="project" value="InterPro"/>
</dbReference>
<dbReference type="PANTHER" id="PTHR11783">
    <property type="entry name" value="SULFOTRANSFERASE SULT"/>
    <property type="match status" value="1"/>
</dbReference>
<dbReference type="Pfam" id="PF00685">
    <property type="entry name" value="Sulfotransfer_1"/>
    <property type="match status" value="1"/>
</dbReference>
<gene>
    <name evidence="4" type="ORF">GCM10011611_40750</name>
</gene>
<accession>A0A8J2YW54</accession>
<keyword evidence="2" id="KW-0808">Transferase</keyword>
<organism evidence="4 5">
    <name type="scientific">Aliidongia dinghuensis</name>
    <dbReference type="NCBI Taxonomy" id="1867774"/>
    <lineage>
        <taxon>Bacteria</taxon>
        <taxon>Pseudomonadati</taxon>
        <taxon>Pseudomonadota</taxon>
        <taxon>Alphaproteobacteria</taxon>
        <taxon>Rhodospirillales</taxon>
        <taxon>Dongiaceae</taxon>
        <taxon>Aliidongia</taxon>
    </lineage>
</organism>
<evidence type="ECO:0000313" key="4">
    <source>
        <dbReference type="EMBL" id="GGF30504.1"/>
    </source>
</evidence>
<reference evidence="4" key="2">
    <citation type="submission" date="2020-09" db="EMBL/GenBank/DDBJ databases">
        <authorList>
            <person name="Sun Q."/>
            <person name="Zhou Y."/>
        </authorList>
    </citation>
    <scope>NUCLEOTIDE SEQUENCE</scope>
    <source>
        <strain evidence="4">CGMCC 1.15725</strain>
    </source>
</reference>
<evidence type="ECO:0000313" key="5">
    <source>
        <dbReference type="Proteomes" id="UP000646365"/>
    </source>
</evidence>
<evidence type="ECO:0000259" key="3">
    <source>
        <dbReference type="Pfam" id="PF00685"/>
    </source>
</evidence>
<dbReference type="Gene3D" id="3.40.50.300">
    <property type="entry name" value="P-loop containing nucleotide triphosphate hydrolases"/>
    <property type="match status" value="1"/>
</dbReference>
<evidence type="ECO:0000256" key="2">
    <source>
        <dbReference type="ARBA" id="ARBA00022679"/>
    </source>
</evidence>
<dbReference type="InterPro" id="IPR000863">
    <property type="entry name" value="Sulfotransferase_dom"/>
</dbReference>
<sequence length="274" mass="30588">MGKLVWLASYPKSGNTWLRALLHNYLRQPAEPWDINRLTDFTAGDSDAKLYQHYDPRPASTYSIADVQRLRPLVHRDLTQAFPGPVFVKTHNMAGLVEGVPLVTPDLTAGAIYMLRDPRDVAISYSHHMGLSLDDTIAFLGNPEAAVGGTDAKVYEKHSSWSNHVLSWTPAPSPHLLVLRYEDLQADPVKQFGRVIHFLSGRSAPERVARAVEFSRFDVLSAQEQAQGFAERPAGADRFFRSGRVGEWHEGLSADQVARIERDHGAVMARFGYL</sequence>
<evidence type="ECO:0000256" key="1">
    <source>
        <dbReference type="ARBA" id="ARBA00005771"/>
    </source>
</evidence>
<proteinExistence type="inferred from homology"/>
<keyword evidence="5" id="KW-1185">Reference proteome</keyword>
<dbReference type="Proteomes" id="UP000646365">
    <property type="component" value="Unassembled WGS sequence"/>
</dbReference>
<comment type="caution">
    <text evidence="4">The sequence shown here is derived from an EMBL/GenBank/DDBJ whole genome shotgun (WGS) entry which is preliminary data.</text>
</comment>
<reference evidence="4" key="1">
    <citation type="journal article" date="2014" name="Int. J. Syst. Evol. Microbiol.">
        <title>Complete genome sequence of Corynebacterium casei LMG S-19264T (=DSM 44701T), isolated from a smear-ripened cheese.</title>
        <authorList>
            <consortium name="US DOE Joint Genome Institute (JGI-PGF)"/>
            <person name="Walter F."/>
            <person name="Albersmeier A."/>
            <person name="Kalinowski J."/>
            <person name="Ruckert C."/>
        </authorList>
    </citation>
    <scope>NUCLEOTIDE SEQUENCE</scope>
    <source>
        <strain evidence="4">CGMCC 1.15725</strain>
    </source>
</reference>
<name>A0A8J2YW54_9PROT</name>
<dbReference type="InterPro" id="IPR027417">
    <property type="entry name" value="P-loop_NTPase"/>
</dbReference>
<comment type="similarity">
    <text evidence="1">Belongs to the sulfotransferase 1 family.</text>
</comment>
<dbReference type="AlphaFoldDB" id="A0A8J2YW54"/>
<dbReference type="EMBL" id="BMJQ01000011">
    <property type="protein sequence ID" value="GGF30504.1"/>
    <property type="molecule type" value="Genomic_DNA"/>
</dbReference>
<protein>
    <submittedName>
        <fullName evidence="4">Sulfotransferase</fullName>
    </submittedName>
</protein>
<dbReference type="RefSeq" id="WP_189049183.1">
    <property type="nucleotide sequence ID" value="NZ_BMJQ01000011.1"/>
</dbReference>
<feature type="domain" description="Sulfotransferase" evidence="3">
    <location>
        <begin position="5"/>
        <end position="271"/>
    </location>
</feature>